<accession>A0A561SNM8</accession>
<evidence type="ECO:0000256" key="4">
    <source>
        <dbReference type="PROSITE-ProRule" id="PRU00335"/>
    </source>
</evidence>
<evidence type="ECO:0000259" key="5">
    <source>
        <dbReference type="PROSITE" id="PS50977"/>
    </source>
</evidence>
<dbReference type="SUPFAM" id="SSF46689">
    <property type="entry name" value="Homeodomain-like"/>
    <property type="match status" value="1"/>
</dbReference>
<feature type="domain" description="HTH tetR-type" evidence="5">
    <location>
        <begin position="10"/>
        <end position="70"/>
    </location>
</feature>
<comment type="caution">
    <text evidence="6">The sequence shown here is derived from an EMBL/GenBank/DDBJ whole genome shotgun (WGS) entry which is preliminary data.</text>
</comment>
<dbReference type="GO" id="GO:0000976">
    <property type="term" value="F:transcription cis-regulatory region binding"/>
    <property type="evidence" value="ECO:0007669"/>
    <property type="project" value="TreeGrafter"/>
</dbReference>
<dbReference type="GO" id="GO:0003700">
    <property type="term" value="F:DNA-binding transcription factor activity"/>
    <property type="evidence" value="ECO:0007669"/>
    <property type="project" value="TreeGrafter"/>
</dbReference>
<dbReference type="InterPro" id="IPR001647">
    <property type="entry name" value="HTH_TetR"/>
</dbReference>
<dbReference type="Pfam" id="PF21597">
    <property type="entry name" value="TetR_C_43"/>
    <property type="match status" value="1"/>
</dbReference>
<dbReference type="SUPFAM" id="SSF48498">
    <property type="entry name" value="Tetracyclin repressor-like, C-terminal domain"/>
    <property type="match status" value="1"/>
</dbReference>
<evidence type="ECO:0000313" key="6">
    <source>
        <dbReference type="EMBL" id="TWF76469.1"/>
    </source>
</evidence>
<reference evidence="6 7" key="1">
    <citation type="submission" date="2019-06" db="EMBL/GenBank/DDBJ databases">
        <title>Sequencing the genomes of 1000 actinobacteria strains.</title>
        <authorList>
            <person name="Klenk H.-P."/>
        </authorList>
    </citation>
    <scope>NUCLEOTIDE SEQUENCE [LARGE SCALE GENOMIC DNA]</scope>
    <source>
        <strain evidence="6 7">DSM 45671</strain>
    </source>
</reference>
<sequence length="185" mass="19634">MGQAVRADARRNRARLVDAARDLFAEAGIEAAGMNDVARRAGVGPGTLWRHFPNKEALVAEVVGGSLDELAGLADELRAAAPPDALHTWAMALLGHVARYRGLATSLATASGDLLAGRCTATERAFERLVEHVREKEQLRDGVTATDITRLATAVAWAAEAAGEPGSAERMLDIVFDGLRGGQRR</sequence>
<dbReference type="PANTHER" id="PTHR30055">
    <property type="entry name" value="HTH-TYPE TRANSCRIPTIONAL REGULATOR RUTR"/>
    <property type="match status" value="1"/>
</dbReference>
<dbReference type="InterPro" id="IPR050109">
    <property type="entry name" value="HTH-type_TetR-like_transc_reg"/>
</dbReference>
<dbReference type="Proteomes" id="UP000321261">
    <property type="component" value="Unassembled WGS sequence"/>
</dbReference>
<keyword evidence="7" id="KW-1185">Reference proteome</keyword>
<dbReference type="PROSITE" id="PS50977">
    <property type="entry name" value="HTH_TETR_2"/>
    <property type="match status" value="1"/>
</dbReference>
<proteinExistence type="predicted"/>
<dbReference type="AlphaFoldDB" id="A0A561SNM8"/>
<name>A0A561SNM8_9PSEU</name>
<dbReference type="PANTHER" id="PTHR30055:SF234">
    <property type="entry name" value="HTH-TYPE TRANSCRIPTIONAL REGULATOR BETI"/>
    <property type="match status" value="1"/>
</dbReference>
<dbReference type="InterPro" id="IPR036271">
    <property type="entry name" value="Tet_transcr_reg_TetR-rel_C_sf"/>
</dbReference>
<dbReference type="Gene3D" id="1.10.357.10">
    <property type="entry name" value="Tetracycline Repressor, domain 2"/>
    <property type="match status" value="1"/>
</dbReference>
<gene>
    <name evidence="6" type="ORF">FHX44_112359</name>
</gene>
<evidence type="ECO:0000256" key="1">
    <source>
        <dbReference type="ARBA" id="ARBA00023015"/>
    </source>
</evidence>
<feature type="DNA-binding region" description="H-T-H motif" evidence="4">
    <location>
        <begin position="33"/>
        <end position="52"/>
    </location>
</feature>
<dbReference type="Pfam" id="PF00440">
    <property type="entry name" value="TetR_N"/>
    <property type="match status" value="1"/>
</dbReference>
<evidence type="ECO:0000256" key="3">
    <source>
        <dbReference type="ARBA" id="ARBA00023163"/>
    </source>
</evidence>
<evidence type="ECO:0000256" key="2">
    <source>
        <dbReference type="ARBA" id="ARBA00023125"/>
    </source>
</evidence>
<protein>
    <submittedName>
        <fullName evidence="6">TetR family transcriptional regulator</fullName>
    </submittedName>
</protein>
<dbReference type="InterPro" id="IPR049445">
    <property type="entry name" value="TetR_SbtR-like_C"/>
</dbReference>
<evidence type="ECO:0000313" key="7">
    <source>
        <dbReference type="Proteomes" id="UP000321261"/>
    </source>
</evidence>
<dbReference type="EMBL" id="VIWU01000001">
    <property type="protein sequence ID" value="TWF76469.1"/>
    <property type="molecule type" value="Genomic_DNA"/>
</dbReference>
<keyword evidence="3" id="KW-0804">Transcription</keyword>
<keyword evidence="2 4" id="KW-0238">DNA-binding</keyword>
<dbReference type="PRINTS" id="PR00455">
    <property type="entry name" value="HTHTETR"/>
</dbReference>
<organism evidence="6 7">
    <name type="scientific">Pseudonocardia hierapolitana</name>
    <dbReference type="NCBI Taxonomy" id="1128676"/>
    <lineage>
        <taxon>Bacteria</taxon>
        <taxon>Bacillati</taxon>
        <taxon>Actinomycetota</taxon>
        <taxon>Actinomycetes</taxon>
        <taxon>Pseudonocardiales</taxon>
        <taxon>Pseudonocardiaceae</taxon>
        <taxon>Pseudonocardia</taxon>
    </lineage>
</organism>
<dbReference type="RefSeq" id="WP_170308876.1">
    <property type="nucleotide sequence ID" value="NZ_VIWU01000001.1"/>
</dbReference>
<dbReference type="InterPro" id="IPR009057">
    <property type="entry name" value="Homeodomain-like_sf"/>
</dbReference>
<keyword evidence="1" id="KW-0805">Transcription regulation</keyword>